<dbReference type="HAMAP" id="MF_00068">
    <property type="entry name" value="MurQ"/>
    <property type="match status" value="1"/>
</dbReference>
<feature type="active site" description="Proton donor" evidence="3">
    <location>
        <position position="84"/>
    </location>
</feature>
<dbReference type="InterPro" id="IPR046348">
    <property type="entry name" value="SIS_dom_sf"/>
</dbReference>
<dbReference type="SUPFAM" id="SSF53697">
    <property type="entry name" value="SIS domain"/>
    <property type="match status" value="1"/>
</dbReference>
<dbReference type="NCBIfam" id="NF003915">
    <property type="entry name" value="PRK05441.1"/>
    <property type="match status" value="1"/>
</dbReference>
<name>A0ABW4HPN4_9BACI</name>
<dbReference type="InterPro" id="IPR005488">
    <property type="entry name" value="Etherase_MurQ"/>
</dbReference>
<dbReference type="Gene3D" id="1.10.8.1080">
    <property type="match status" value="1"/>
</dbReference>
<comment type="similarity">
    <text evidence="3">Belongs to the GCKR-like family. MurNAc-6-P etherase subfamily.</text>
</comment>
<comment type="caution">
    <text evidence="5">The sequence shown here is derived from an EMBL/GenBank/DDBJ whole genome shotgun (WGS) entry which is preliminary data.</text>
</comment>
<keyword evidence="6" id="KW-1185">Reference proteome</keyword>
<proteinExistence type="inferred from homology"/>
<comment type="function">
    <text evidence="3">Specifically catalyzes the cleavage of the D-lactyl ether substituent of MurNAc 6-phosphate, producing GlcNAc 6-phosphate and D-lactate.</text>
</comment>
<comment type="subunit">
    <text evidence="3">Homodimer.</text>
</comment>
<dbReference type="NCBIfam" id="TIGR00274">
    <property type="entry name" value="N-acetylmuramic acid 6-phosphate etherase"/>
    <property type="match status" value="1"/>
</dbReference>
<comment type="pathway">
    <text evidence="3">Amino-sugar metabolism; N-acetylmuramate degradation.</text>
</comment>
<accession>A0ABW4HPN4</accession>
<dbReference type="Pfam" id="PF20741">
    <property type="entry name" value="GKRP-like_C"/>
    <property type="match status" value="1"/>
</dbReference>
<reference evidence="6" key="1">
    <citation type="journal article" date="2019" name="Int. J. Syst. Evol. Microbiol.">
        <title>The Global Catalogue of Microorganisms (GCM) 10K type strain sequencing project: providing services to taxonomists for standard genome sequencing and annotation.</title>
        <authorList>
            <consortium name="The Broad Institute Genomics Platform"/>
            <consortium name="The Broad Institute Genome Sequencing Center for Infectious Disease"/>
            <person name="Wu L."/>
            <person name="Ma J."/>
        </authorList>
    </citation>
    <scope>NUCLEOTIDE SEQUENCE [LARGE SCALE GENOMIC DNA]</scope>
    <source>
        <strain evidence="6">CGMCC 1.12376</strain>
    </source>
</reference>
<dbReference type="InterPro" id="IPR005486">
    <property type="entry name" value="Glucokinase_regulatory_CS"/>
</dbReference>
<dbReference type="CDD" id="cd05007">
    <property type="entry name" value="SIS_Etherase"/>
    <property type="match status" value="1"/>
</dbReference>
<dbReference type="GO" id="GO:0016829">
    <property type="term" value="F:lyase activity"/>
    <property type="evidence" value="ECO:0007669"/>
    <property type="project" value="UniProtKB-KW"/>
</dbReference>
<evidence type="ECO:0000259" key="4">
    <source>
        <dbReference type="PROSITE" id="PS51464"/>
    </source>
</evidence>
<protein>
    <recommendedName>
        <fullName evidence="3">N-acetylmuramic acid 6-phosphate etherase</fullName>
        <shortName evidence="3">MurNAc-6-P etherase</shortName>
        <ecNumber evidence="3">4.2.1.126</ecNumber>
    </recommendedName>
    <alternativeName>
        <fullName evidence="3">N-acetylmuramic acid 6-phosphate hydrolase</fullName>
    </alternativeName>
    <alternativeName>
        <fullName evidence="3">N-acetylmuramic acid 6-phosphate lyase</fullName>
    </alternativeName>
</protein>
<dbReference type="Proteomes" id="UP001597221">
    <property type="component" value="Unassembled WGS sequence"/>
</dbReference>
<evidence type="ECO:0000256" key="3">
    <source>
        <dbReference type="HAMAP-Rule" id="MF_00068"/>
    </source>
</evidence>
<dbReference type="Pfam" id="PF22645">
    <property type="entry name" value="GKRP_SIS_N"/>
    <property type="match status" value="1"/>
</dbReference>
<dbReference type="RefSeq" id="WP_379596879.1">
    <property type="nucleotide sequence ID" value="NZ_JBHUDE010000036.1"/>
</dbReference>
<dbReference type="PROSITE" id="PS51464">
    <property type="entry name" value="SIS"/>
    <property type="match status" value="1"/>
</dbReference>
<feature type="domain" description="SIS" evidence="4">
    <location>
        <begin position="56"/>
        <end position="219"/>
    </location>
</feature>
<gene>
    <name evidence="3 5" type="primary">murQ</name>
    <name evidence="5" type="ORF">ACFSBH_07435</name>
</gene>
<feature type="active site" evidence="3">
    <location>
        <position position="115"/>
    </location>
</feature>
<evidence type="ECO:0000313" key="5">
    <source>
        <dbReference type="EMBL" id="MFD1607481.1"/>
    </source>
</evidence>
<sequence>MKNLSMLTTEMRNPNSMTIDNMSTIDILNTINKEDMTVAQAVQKVLPEIKRTVDIVHERLKRGGRLFYVGAGTSGRIGILDAVECPPTFSTTPHVVQAVMAGGIRAVEKAVEGAEDSEELGANDLRERNLTELDVVIGIAASGRTPFVTGALKYAEEIGATTVSLTSNKGSVISKYAEIKIEVETGPEVLTGSTRMKAATAHKMILNMITTVSMIKIGKVYENLMVDLKVSNRKLEERAKNIVSTITQVPYKKAEEVLVMTNYEVKPAIVMIKAGVSLEEAKKYIDEADGFVRQAIELAIEGGNE</sequence>
<comment type="catalytic activity">
    <reaction evidence="3">
        <text>N-acetyl-D-muramate 6-phosphate + H2O = N-acetyl-D-glucosamine 6-phosphate + (R)-lactate</text>
        <dbReference type="Rhea" id="RHEA:26410"/>
        <dbReference type="ChEBI" id="CHEBI:15377"/>
        <dbReference type="ChEBI" id="CHEBI:16004"/>
        <dbReference type="ChEBI" id="CHEBI:57513"/>
        <dbReference type="ChEBI" id="CHEBI:58722"/>
        <dbReference type="EC" id="4.2.1.126"/>
    </reaction>
</comment>
<keyword evidence="2 3" id="KW-0119">Carbohydrate metabolism</keyword>
<dbReference type="EC" id="4.2.1.126" evidence="3"/>
<dbReference type="PANTHER" id="PTHR10088">
    <property type="entry name" value="GLUCOKINASE REGULATORY PROTEIN"/>
    <property type="match status" value="1"/>
</dbReference>
<comment type="miscellaneous">
    <text evidence="3">A lyase-type mechanism (elimination/hydration) is suggested for the cleavage of the lactyl ether bond of MurNAc 6-phosphate, with the formation of an alpha,beta-unsaturated aldehyde intermediate with (E)-stereochemistry, followed by the syn addition of water to give product.</text>
</comment>
<dbReference type="PROSITE" id="PS01272">
    <property type="entry name" value="GCKR"/>
    <property type="match status" value="1"/>
</dbReference>
<dbReference type="NCBIfam" id="NF009222">
    <property type="entry name" value="PRK12570.1"/>
    <property type="match status" value="1"/>
</dbReference>
<keyword evidence="1 3" id="KW-0456">Lyase</keyword>
<dbReference type="InterPro" id="IPR001347">
    <property type="entry name" value="SIS_dom"/>
</dbReference>
<evidence type="ECO:0000256" key="2">
    <source>
        <dbReference type="ARBA" id="ARBA00023277"/>
    </source>
</evidence>
<dbReference type="PANTHER" id="PTHR10088:SF4">
    <property type="entry name" value="GLUCOKINASE REGULATORY PROTEIN"/>
    <property type="match status" value="1"/>
</dbReference>
<evidence type="ECO:0000256" key="1">
    <source>
        <dbReference type="ARBA" id="ARBA00023239"/>
    </source>
</evidence>
<dbReference type="InterPro" id="IPR040190">
    <property type="entry name" value="MURQ/GCKR"/>
</dbReference>
<dbReference type="Gene3D" id="3.40.50.10490">
    <property type="entry name" value="Glucose-6-phosphate isomerase like protein, domain 1"/>
    <property type="match status" value="1"/>
</dbReference>
<evidence type="ECO:0000313" key="6">
    <source>
        <dbReference type="Proteomes" id="UP001597221"/>
    </source>
</evidence>
<dbReference type="EMBL" id="JBHUDE010000036">
    <property type="protein sequence ID" value="MFD1607481.1"/>
    <property type="molecule type" value="Genomic_DNA"/>
</dbReference>
<organism evidence="5 6">
    <name type="scientific">Oceanobacillus luteolus</name>
    <dbReference type="NCBI Taxonomy" id="1274358"/>
    <lineage>
        <taxon>Bacteria</taxon>
        <taxon>Bacillati</taxon>
        <taxon>Bacillota</taxon>
        <taxon>Bacilli</taxon>
        <taxon>Bacillales</taxon>
        <taxon>Bacillaceae</taxon>
        <taxon>Oceanobacillus</taxon>
    </lineage>
</organism>